<comment type="caution">
    <text evidence="1">The sequence shown here is derived from an EMBL/GenBank/DDBJ whole genome shotgun (WGS) entry which is preliminary data.</text>
</comment>
<protein>
    <submittedName>
        <fullName evidence="1">Uncharacterized protein</fullName>
    </submittedName>
</protein>
<proteinExistence type="predicted"/>
<keyword evidence="2" id="KW-1185">Reference proteome</keyword>
<name>A0A8H6M5W4_9AGAR</name>
<accession>A0A8H6M5W4</accession>
<dbReference type="EMBL" id="JACGCI010000028">
    <property type="protein sequence ID" value="KAF6755930.1"/>
    <property type="molecule type" value="Genomic_DNA"/>
</dbReference>
<evidence type="ECO:0000313" key="2">
    <source>
        <dbReference type="Proteomes" id="UP000521943"/>
    </source>
</evidence>
<gene>
    <name evidence="1" type="ORF">DFP72DRAFT_989989</name>
</gene>
<dbReference type="AlphaFoldDB" id="A0A8H6M5W4"/>
<dbReference type="OrthoDB" id="3242181at2759"/>
<evidence type="ECO:0000313" key="1">
    <source>
        <dbReference type="EMBL" id="KAF6755930.1"/>
    </source>
</evidence>
<reference evidence="1 2" key="1">
    <citation type="submission" date="2020-07" db="EMBL/GenBank/DDBJ databases">
        <title>Comparative genomics of pyrophilous fungi reveals a link between fire events and developmental genes.</title>
        <authorList>
            <consortium name="DOE Joint Genome Institute"/>
            <person name="Steindorff A.S."/>
            <person name="Carver A."/>
            <person name="Calhoun S."/>
            <person name="Stillman K."/>
            <person name="Liu H."/>
            <person name="Lipzen A."/>
            <person name="Pangilinan J."/>
            <person name="Labutti K."/>
            <person name="Bruns T.D."/>
            <person name="Grigoriev I.V."/>
        </authorList>
    </citation>
    <scope>NUCLEOTIDE SEQUENCE [LARGE SCALE GENOMIC DNA]</scope>
    <source>
        <strain evidence="1 2">CBS 144469</strain>
    </source>
</reference>
<dbReference type="Proteomes" id="UP000521943">
    <property type="component" value="Unassembled WGS sequence"/>
</dbReference>
<sequence length="392" mass="42724">MSTTSLPAYVATSDNRAPTYSYEPAAHEQRFVKQSKSGHISLRLTGQEEDVTVPVYVSNSIVEGSVELSRTEGITRIELKIEGNLKIREIGEGGHSTVKLCLENQVLWSKGQDAPSPSMLAFSFRLPESFTFEDKTYPLPPTHGVKLSGFPGFTANIDYSVSVLINKPNTRAISSKAMGLIVGTTAVNTPFLYRPRTRPPSAVPPPLITNASGFALAPEWTLLESVLPSRQPGLQDIATKLYIPSNRTFYMRETTYLPLSPTAKTLNSRKSTQVQLMRQSTVDVRNIEKDGLKQDMWRVDCIGEGTIKLTADAPLWIAYNGEIKVDPEVAIAGFKAAGLSVKDCILFTVTPPEPAKCPFGDLRQVASVKLTTDPWNSNGAGVGRPPSGHSSE</sequence>
<organism evidence="1 2">
    <name type="scientific">Ephemerocybe angulata</name>
    <dbReference type="NCBI Taxonomy" id="980116"/>
    <lineage>
        <taxon>Eukaryota</taxon>
        <taxon>Fungi</taxon>
        <taxon>Dikarya</taxon>
        <taxon>Basidiomycota</taxon>
        <taxon>Agaricomycotina</taxon>
        <taxon>Agaricomycetes</taxon>
        <taxon>Agaricomycetidae</taxon>
        <taxon>Agaricales</taxon>
        <taxon>Agaricineae</taxon>
        <taxon>Psathyrellaceae</taxon>
        <taxon>Ephemerocybe</taxon>
    </lineage>
</organism>